<gene>
    <name evidence="2" type="ORF">PCO31010_05201</name>
</gene>
<feature type="transmembrane region" description="Helical" evidence="1">
    <location>
        <begin position="229"/>
        <end position="251"/>
    </location>
</feature>
<feature type="transmembrane region" description="Helical" evidence="1">
    <location>
        <begin position="318"/>
        <end position="337"/>
    </location>
</feature>
<feature type="transmembrane region" description="Helical" evidence="1">
    <location>
        <begin position="366"/>
        <end position="388"/>
    </location>
</feature>
<keyword evidence="1" id="KW-1133">Transmembrane helix</keyword>
<proteinExistence type="predicted"/>
<evidence type="ECO:0000256" key="1">
    <source>
        <dbReference type="SAM" id="Phobius"/>
    </source>
</evidence>
<feature type="transmembrane region" description="Helical" evidence="1">
    <location>
        <begin position="420"/>
        <end position="436"/>
    </location>
</feature>
<name>A0A5E4Z830_9BURK</name>
<feature type="transmembrane region" description="Helical" evidence="1">
    <location>
        <begin position="85"/>
        <end position="108"/>
    </location>
</feature>
<feature type="transmembrane region" description="Helical" evidence="1">
    <location>
        <begin position="494"/>
        <end position="511"/>
    </location>
</feature>
<accession>A0A5E4Z830</accession>
<evidence type="ECO:0000313" key="3">
    <source>
        <dbReference type="Proteomes" id="UP000343335"/>
    </source>
</evidence>
<feature type="transmembrane region" description="Helical" evidence="1">
    <location>
        <begin position="114"/>
        <end position="134"/>
    </location>
</feature>
<feature type="transmembrane region" description="Helical" evidence="1">
    <location>
        <begin position="395"/>
        <end position="414"/>
    </location>
</feature>
<dbReference type="AlphaFoldDB" id="A0A5E4Z830"/>
<organism evidence="2 3">
    <name type="scientific">Pandoraea commovens</name>
    <dbReference type="NCBI Taxonomy" id="2508289"/>
    <lineage>
        <taxon>Bacteria</taxon>
        <taxon>Pseudomonadati</taxon>
        <taxon>Pseudomonadota</taxon>
        <taxon>Betaproteobacteria</taxon>
        <taxon>Burkholderiales</taxon>
        <taxon>Burkholderiaceae</taxon>
        <taxon>Pandoraea</taxon>
    </lineage>
</organism>
<sequence length="532" mass="58769">MLAPDVNNSDSQDMRQQKFLESAWPMLAIVLAFGLFNFFFGEKILLNEGLGWDGARYAEMVRRLPEMIHLGELNTYYAQRVAPLFVVRALMLLAGASLAPSINIIHAFEIYNLALLLLTCWLWHGLMTSVGLESRWRWFGFLSLFFSYEAAKQGFYYPVLTDITALLISVLLLRFYISSRPFAILVTTVVGAFVWPFATVVGACLILLPRAGAQAPVANVASRVAKRPYTLYLWCGLAVVMAACGAVYAWLSNQYPDAPLRCNVPDVITTWFGGPTVTCTWSAFVTGIPSVLLMAAASLTLLVMCVRQWSVGTLWRAVSLYRVVLAVAAGVVPYVILKLISNPALQPPSGIRALLEFMLLPPAGKFLLPFVTLGVFWGPMFLILMLRWTSASRALSTLGPGIAVSVALSLPLGLANEPRFLTLSWPFCIIGGLFILRELDVGRRFATLFGALVLLTAQFWLPLNRLPWEPIGTPPKSDALTATYFMHYGLWMEWFPYVAQGICIVVAMLWLNALMRKKTASTAVTGTAKAAQ</sequence>
<reference evidence="2 3" key="1">
    <citation type="submission" date="2019-08" db="EMBL/GenBank/DDBJ databases">
        <authorList>
            <person name="Peeters C."/>
        </authorList>
    </citation>
    <scope>NUCLEOTIDE SEQUENCE [LARGE SCALE GENOMIC DNA]</scope>
    <source>
        <strain evidence="2 3">LMG 31010</strain>
    </source>
</reference>
<dbReference type="EMBL" id="CABPSA010000014">
    <property type="protein sequence ID" value="VVE57461.1"/>
    <property type="molecule type" value="Genomic_DNA"/>
</dbReference>
<keyword evidence="1" id="KW-0812">Transmembrane</keyword>
<protein>
    <recommendedName>
        <fullName evidence="4">Transmembrane protein</fullName>
    </recommendedName>
</protein>
<feature type="transmembrane region" description="Helical" evidence="1">
    <location>
        <begin position="281"/>
        <end position="306"/>
    </location>
</feature>
<dbReference type="Proteomes" id="UP000343335">
    <property type="component" value="Unassembled WGS sequence"/>
</dbReference>
<evidence type="ECO:0008006" key="4">
    <source>
        <dbReference type="Google" id="ProtNLM"/>
    </source>
</evidence>
<feature type="transmembrane region" description="Helical" evidence="1">
    <location>
        <begin position="155"/>
        <end position="177"/>
    </location>
</feature>
<feature type="transmembrane region" description="Helical" evidence="1">
    <location>
        <begin position="445"/>
        <end position="463"/>
    </location>
</feature>
<evidence type="ECO:0000313" key="2">
    <source>
        <dbReference type="EMBL" id="VVE57461.1"/>
    </source>
</evidence>
<keyword evidence="1" id="KW-0472">Membrane</keyword>
<feature type="transmembrane region" description="Helical" evidence="1">
    <location>
        <begin position="183"/>
        <end position="208"/>
    </location>
</feature>
<feature type="transmembrane region" description="Helical" evidence="1">
    <location>
        <begin position="23"/>
        <end position="40"/>
    </location>
</feature>